<evidence type="ECO:0000313" key="2">
    <source>
        <dbReference type="Proteomes" id="UP000549394"/>
    </source>
</evidence>
<accession>A0A7I8VX67</accession>
<dbReference type="EMBL" id="CAJFCJ010000012">
    <property type="protein sequence ID" value="CAD5120316.1"/>
    <property type="molecule type" value="Genomic_DNA"/>
</dbReference>
<dbReference type="OrthoDB" id="6060782at2759"/>
<protein>
    <submittedName>
        <fullName evidence="1">Uncharacterized protein</fullName>
    </submittedName>
</protein>
<proteinExistence type="predicted"/>
<name>A0A7I8VX67_9ANNE</name>
<dbReference type="AlphaFoldDB" id="A0A7I8VX67"/>
<gene>
    <name evidence="1" type="ORF">DGYR_LOCUS8426</name>
</gene>
<reference evidence="1 2" key="1">
    <citation type="submission" date="2020-08" db="EMBL/GenBank/DDBJ databases">
        <authorList>
            <person name="Hejnol A."/>
        </authorList>
    </citation>
    <scope>NUCLEOTIDE SEQUENCE [LARGE SCALE GENOMIC DNA]</scope>
</reference>
<sequence length="213" mass="24599">MAFTSRTNSTVSSVCSLPFSYELNVIRHSASAILKRLNKLKLDYMDWWNRQNVSFVHSLRSLHISCSAILPVNHKLTTRNQFKTLLEAADKMTFTTAKINNIKTLTDFWARFLELYEEIEDAVQTPIRELFPGVYKSLMETYSRLIEGVSDDFDSRLCNEPFGYELGLAHEDYRHLIALLPYLLKLASNLCYVVMKLHIAKLPNEDSVEIQDV</sequence>
<comment type="caution">
    <text evidence="1">The sequence shown here is derived from an EMBL/GenBank/DDBJ whole genome shotgun (WGS) entry which is preliminary data.</text>
</comment>
<organism evidence="1 2">
    <name type="scientific">Dimorphilus gyrociliatus</name>
    <dbReference type="NCBI Taxonomy" id="2664684"/>
    <lineage>
        <taxon>Eukaryota</taxon>
        <taxon>Metazoa</taxon>
        <taxon>Spiralia</taxon>
        <taxon>Lophotrochozoa</taxon>
        <taxon>Annelida</taxon>
        <taxon>Polychaeta</taxon>
        <taxon>Polychaeta incertae sedis</taxon>
        <taxon>Dinophilidae</taxon>
        <taxon>Dimorphilus</taxon>
    </lineage>
</organism>
<keyword evidence="2" id="KW-1185">Reference proteome</keyword>
<dbReference type="Proteomes" id="UP000549394">
    <property type="component" value="Unassembled WGS sequence"/>
</dbReference>
<evidence type="ECO:0000313" key="1">
    <source>
        <dbReference type="EMBL" id="CAD5120316.1"/>
    </source>
</evidence>